<name>A0A382Z1V9_9ZZZZ</name>
<sequence>MCGIFSYKGRTYKWPELRGAVDLIGYRGPDNTHYDTIADEVLFAFHRLAIMGTTSTGDQPMKHPQDESLTLICNG</sequence>
<protein>
    <recommendedName>
        <fullName evidence="2">Glutamine amidotransferase type-2 domain-containing protein</fullName>
    </recommendedName>
</protein>
<dbReference type="AlphaFoldDB" id="A0A382Z1V9"/>
<proteinExistence type="predicted"/>
<dbReference type="PROSITE" id="PS51278">
    <property type="entry name" value="GATASE_TYPE_2"/>
    <property type="match status" value="1"/>
</dbReference>
<evidence type="ECO:0000259" key="2">
    <source>
        <dbReference type="PROSITE" id="PS51278"/>
    </source>
</evidence>
<accession>A0A382Z1V9</accession>
<feature type="region of interest" description="Disordered" evidence="1">
    <location>
        <begin position="56"/>
        <end position="75"/>
    </location>
</feature>
<dbReference type="InterPro" id="IPR017932">
    <property type="entry name" value="GATase_2_dom"/>
</dbReference>
<feature type="domain" description="Glutamine amidotransferase type-2" evidence="2">
    <location>
        <begin position="2"/>
        <end position="75"/>
    </location>
</feature>
<reference evidence="3" key="1">
    <citation type="submission" date="2018-05" db="EMBL/GenBank/DDBJ databases">
        <authorList>
            <person name="Lanie J.A."/>
            <person name="Ng W.-L."/>
            <person name="Kazmierczak K.M."/>
            <person name="Andrzejewski T.M."/>
            <person name="Davidsen T.M."/>
            <person name="Wayne K.J."/>
            <person name="Tettelin H."/>
            <person name="Glass J.I."/>
            <person name="Rusch D."/>
            <person name="Podicherti R."/>
            <person name="Tsui H.-C.T."/>
            <person name="Winkler M.E."/>
        </authorList>
    </citation>
    <scope>NUCLEOTIDE SEQUENCE</scope>
</reference>
<evidence type="ECO:0000313" key="3">
    <source>
        <dbReference type="EMBL" id="SVD89179.1"/>
    </source>
</evidence>
<gene>
    <name evidence="3" type="ORF">METZ01_LOCUS442033</name>
</gene>
<dbReference type="EMBL" id="UINC01180138">
    <property type="protein sequence ID" value="SVD89179.1"/>
    <property type="molecule type" value="Genomic_DNA"/>
</dbReference>
<dbReference type="SUPFAM" id="SSF56235">
    <property type="entry name" value="N-terminal nucleophile aminohydrolases (Ntn hydrolases)"/>
    <property type="match status" value="1"/>
</dbReference>
<dbReference type="Gene3D" id="3.60.20.10">
    <property type="entry name" value="Glutamine Phosphoribosylpyrophosphate, subunit 1, domain 1"/>
    <property type="match status" value="1"/>
</dbReference>
<dbReference type="InterPro" id="IPR029055">
    <property type="entry name" value="Ntn_hydrolases_N"/>
</dbReference>
<organism evidence="3">
    <name type="scientific">marine metagenome</name>
    <dbReference type="NCBI Taxonomy" id="408172"/>
    <lineage>
        <taxon>unclassified sequences</taxon>
        <taxon>metagenomes</taxon>
        <taxon>ecological metagenomes</taxon>
    </lineage>
</organism>
<feature type="non-terminal residue" evidence="3">
    <location>
        <position position="75"/>
    </location>
</feature>
<evidence type="ECO:0000256" key="1">
    <source>
        <dbReference type="SAM" id="MobiDB-lite"/>
    </source>
</evidence>